<evidence type="ECO:0000313" key="6">
    <source>
        <dbReference type="Proteomes" id="UP000273154"/>
    </source>
</evidence>
<dbReference type="Gene3D" id="3.90.1720.10">
    <property type="entry name" value="endopeptidase domain like (from Nostoc punctiforme)"/>
    <property type="match status" value="1"/>
</dbReference>
<dbReference type="Proteomes" id="UP000273154">
    <property type="component" value="Chromosome"/>
</dbReference>
<dbReference type="KEGG" id="pcat:Pcatena_13230"/>
<name>A0A3G9K2P3_9ACTN</name>
<dbReference type="Pfam" id="PF24568">
    <property type="entry name" value="CC_PcsB"/>
    <property type="match status" value="1"/>
</dbReference>
<protein>
    <recommendedName>
        <fullName evidence="4">Peptidoglycan hydrolase PcsB coiled-coil domain-containing protein</fullName>
    </recommendedName>
</protein>
<dbReference type="InterPro" id="IPR057309">
    <property type="entry name" value="PcsB_CC"/>
</dbReference>
<keyword evidence="1" id="KW-0732">Signal</keyword>
<dbReference type="AlphaFoldDB" id="A0A3G9K2P3"/>
<dbReference type="GeneID" id="88849459"/>
<feature type="coiled-coil region" evidence="2">
    <location>
        <begin position="52"/>
        <end position="121"/>
    </location>
</feature>
<evidence type="ECO:0000259" key="4">
    <source>
        <dbReference type="Pfam" id="PF24568"/>
    </source>
</evidence>
<dbReference type="EMBL" id="AP019367">
    <property type="protein sequence ID" value="BBH50736.1"/>
    <property type="molecule type" value="Genomic_DNA"/>
</dbReference>
<organism evidence="5 6">
    <name type="scientific">Parolsenella catena</name>
    <dbReference type="NCBI Taxonomy" id="2003188"/>
    <lineage>
        <taxon>Bacteria</taxon>
        <taxon>Bacillati</taxon>
        <taxon>Actinomycetota</taxon>
        <taxon>Coriobacteriia</taxon>
        <taxon>Coriobacteriales</taxon>
        <taxon>Atopobiaceae</taxon>
        <taxon>Parolsenella</taxon>
    </lineage>
</organism>
<dbReference type="Gene3D" id="6.10.250.3150">
    <property type="match status" value="1"/>
</dbReference>
<dbReference type="RefSeq" id="WP_232619844.1">
    <property type="nucleotide sequence ID" value="NZ_AP019367.1"/>
</dbReference>
<dbReference type="SUPFAM" id="SSF54001">
    <property type="entry name" value="Cysteine proteinases"/>
    <property type="match status" value="1"/>
</dbReference>
<evidence type="ECO:0000256" key="1">
    <source>
        <dbReference type="ARBA" id="ARBA00022729"/>
    </source>
</evidence>
<dbReference type="InterPro" id="IPR006311">
    <property type="entry name" value="TAT_signal"/>
</dbReference>
<keyword evidence="2" id="KW-0175">Coiled coil</keyword>
<evidence type="ECO:0000256" key="2">
    <source>
        <dbReference type="SAM" id="Coils"/>
    </source>
</evidence>
<dbReference type="InterPro" id="IPR038765">
    <property type="entry name" value="Papain-like_cys_pep_sf"/>
</dbReference>
<dbReference type="PROSITE" id="PS51318">
    <property type="entry name" value="TAT"/>
    <property type="match status" value="1"/>
</dbReference>
<proteinExistence type="predicted"/>
<reference evidence="6" key="1">
    <citation type="submission" date="2018-11" db="EMBL/GenBank/DDBJ databases">
        <title>Comparative genomics of Parolsenella catena and Libanicoccus massiliensis: Reclassification of Libanicoccus massiliensis as Parolsenella massiliensis comb. nov.</title>
        <authorList>
            <person name="Sakamoto M."/>
            <person name="Ikeyama N."/>
            <person name="Murakami T."/>
            <person name="Mori H."/>
            <person name="Yuki M."/>
            <person name="Ohkuma M."/>
        </authorList>
    </citation>
    <scope>NUCLEOTIDE SEQUENCE [LARGE SCALE GENOMIC DNA]</scope>
    <source>
        <strain evidence="6">JCM 31932</strain>
    </source>
</reference>
<keyword evidence="6" id="KW-1185">Reference proteome</keyword>
<feature type="domain" description="Peptidoglycan hydrolase PcsB coiled-coil" evidence="4">
    <location>
        <begin position="108"/>
        <end position="178"/>
    </location>
</feature>
<evidence type="ECO:0000256" key="3">
    <source>
        <dbReference type="SAM" id="MobiDB-lite"/>
    </source>
</evidence>
<sequence>MSRTPQRPSGSASIERSGLMTRRAALKAMLGITAVTAGLVSSPLRAIAAEASRETTNALNSAQAQLDEAQKKLDAISDEYVSLNEQLNDTVSQIEQVQASIDDTQSQIDAKQAEIADKQDVLAGRISSSYKTGGTDFLSVLLNSSNFEELTNNLYYMGKINASDEQLINDVKRAKAEFDSQKAQLESQKSDLEQLKEQQSQELAAVQAKQDEASSIVANLSDDVRALMEKRDAEILAAAEEEKRQAAAAEAARKAAAAASSNRGSSGVSGTVSSGNASSKGQAIVNACYRVGSPGSGLCAMWVSQVYSAAGYGYPGGNANNMYWNFCTSSNKGDLQPGMIVAVSTWTGTSAGRVYGHVGIYIGGGMVMHNVGSIQTMGLDTWIHTYGTTVTPRWGWAA</sequence>
<accession>A0A3G9K2P3</accession>
<gene>
    <name evidence="5" type="ORF">Pcatena_13230</name>
</gene>
<feature type="region of interest" description="Disordered" evidence="3">
    <location>
        <begin position="258"/>
        <end position="278"/>
    </location>
</feature>
<evidence type="ECO:0000313" key="5">
    <source>
        <dbReference type="EMBL" id="BBH50736.1"/>
    </source>
</evidence>